<protein>
    <submittedName>
        <fullName evidence="6">Tr-type G domain-containing protein</fullName>
    </submittedName>
</protein>
<keyword evidence="1" id="KW-0251">Elongation factor</keyword>
<reference evidence="4 5" key="2">
    <citation type="submission" date="2018-10" db="EMBL/GenBank/DDBJ databases">
        <authorList>
            <consortium name="Pathogen Informatics"/>
        </authorList>
    </citation>
    <scope>NUCLEOTIDE SEQUENCE [LARGE SCALE GENOMIC DNA]</scope>
</reference>
<evidence type="ECO:0000313" key="4">
    <source>
        <dbReference type="EMBL" id="VDD92300.1"/>
    </source>
</evidence>
<accession>A0A0N4VAN4</accession>
<dbReference type="InterPro" id="IPR031157">
    <property type="entry name" value="G_TR_CS"/>
</dbReference>
<organism evidence="6">
    <name type="scientific">Enterobius vermicularis</name>
    <name type="common">Human pinworm</name>
    <dbReference type="NCBI Taxonomy" id="51028"/>
    <lineage>
        <taxon>Eukaryota</taxon>
        <taxon>Metazoa</taxon>
        <taxon>Ecdysozoa</taxon>
        <taxon>Nematoda</taxon>
        <taxon>Chromadorea</taxon>
        <taxon>Rhabditida</taxon>
        <taxon>Spirurina</taxon>
        <taxon>Oxyuridomorpha</taxon>
        <taxon>Oxyuroidea</taxon>
        <taxon>Oxyuridae</taxon>
        <taxon>Enterobius</taxon>
    </lineage>
</organism>
<name>A0A0N4VAN4_ENTVE</name>
<dbReference type="AlphaFoldDB" id="A0A0N4VAN4"/>
<dbReference type="GO" id="GO:0070125">
    <property type="term" value="P:mitochondrial translational elongation"/>
    <property type="evidence" value="ECO:0007669"/>
    <property type="project" value="TreeGrafter"/>
</dbReference>
<dbReference type="EMBL" id="UXUI01008757">
    <property type="protein sequence ID" value="VDD92300.1"/>
    <property type="molecule type" value="Genomic_DNA"/>
</dbReference>
<dbReference type="PROSITE" id="PS00301">
    <property type="entry name" value="G_TR_1"/>
    <property type="match status" value="1"/>
</dbReference>
<dbReference type="Proteomes" id="UP000274131">
    <property type="component" value="Unassembled WGS sequence"/>
</dbReference>
<dbReference type="SUPFAM" id="SSF52540">
    <property type="entry name" value="P-loop containing nucleoside triphosphate hydrolases"/>
    <property type="match status" value="1"/>
</dbReference>
<gene>
    <name evidence="4" type="ORF">EVEC_LOCUS7051</name>
</gene>
<dbReference type="NCBIfam" id="TIGR00231">
    <property type="entry name" value="small_GTP"/>
    <property type="match status" value="1"/>
</dbReference>
<evidence type="ECO:0000259" key="3">
    <source>
        <dbReference type="PROSITE" id="PS51722"/>
    </source>
</evidence>
<dbReference type="Gene3D" id="3.40.50.300">
    <property type="entry name" value="P-loop containing nucleotide triphosphate hydrolases"/>
    <property type="match status" value="1"/>
</dbReference>
<dbReference type="FunFam" id="3.40.50.300:FF:002372">
    <property type="entry name" value="Elongation factor G, mitochondrial"/>
    <property type="match status" value="1"/>
</dbReference>
<dbReference type="WBParaSite" id="EVEC_0000754901-mRNA-1">
    <property type="protein sequence ID" value="EVEC_0000754901-mRNA-1"/>
    <property type="gene ID" value="EVEC_0000754901"/>
</dbReference>
<dbReference type="STRING" id="51028.A0A0N4VAN4"/>
<keyword evidence="2" id="KW-0648">Protein biosynthesis</keyword>
<keyword evidence="5" id="KW-1185">Reference proteome</keyword>
<dbReference type="GO" id="GO:0003924">
    <property type="term" value="F:GTPase activity"/>
    <property type="evidence" value="ECO:0007669"/>
    <property type="project" value="InterPro"/>
</dbReference>
<dbReference type="PANTHER" id="PTHR43636">
    <property type="entry name" value="ELONGATION FACTOR G, MITOCHONDRIAL"/>
    <property type="match status" value="1"/>
</dbReference>
<sequence length="298" mass="33575">MFENGFPTEWTMSLDEMRHSELGILRICLKHEDMLESEIKRSKLEKNVSTKNYKVKGKDEVGATMDFMDLERQRGITIQSAATYVDWHDTNINIIDTPGHVDFTVEVERALRVLDGAVLVLCGVGGIQSQTFTVDRQLKRYGVPFLTFINKLDRTGADPLRALKGLRRKLQHNAALLQLPMGKESNFTGVVDLIRQCAVYNEGPGGEEVRVDEIPTNFRKQAEDFRQELVGDCSSGRCERGPGMVLAAIFFRLLKGAAKVAKITFKLHLAGQGSVVDEDLVGLLWTRSFINEFWRPDV</sequence>
<dbReference type="GO" id="GO:0005525">
    <property type="term" value="F:GTP binding"/>
    <property type="evidence" value="ECO:0007669"/>
    <property type="project" value="InterPro"/>
</dbReference>
<dbReference type="OrthoDB" id="198619at2759"/>
<dbReference type="PRINTS" id="PR00315">
    <property type="entry name" value="ELONGATNFCT"/>
</dbReference>
<dbReference type="GO" id="GO:0005739">
    <property type="term" value="C:mitochondrion"/>
    <property type="evidence" value="ECO:0007669"/>
    <property type="project" value="TreeGrafter"/>
</dbReference>
<dbReference type="Pfam" id="PF00009">
    <property type="entry name" value="GTP_EFTU"/>
    <property type="match status" value="1"/>
</dbReference>
<evidence type="ECO:0000256" key="2">
    <source>
        <dbReference type="ARBA" id="ARBA00022917"/>
    </source>
</evidence>
<proteinExistence type="predicted"/>
<evidence type="ECO:0000256" key="1">
    <source>
        <dbReference type="ARBA" id="ARBA00022768"/>
    </source>
</evidence>
<dbReference type="GO" id="GO:0003746">
    <property type="term" value="F:translation elongation factor activity"/>
    <property type="evidence" value="ECO:0007669"/>
    <property type="project" value="UniProtKB-KW"/>
</dbReference>
<evidence type="ECO:0000313" key="5">
    <source>
        <dbReference type="Proteomes" id="UP000274131"/>
    </source>
</evidence>
<dbReference type="PANTHER" id="PTHR43636:SF2">
    <property type="entry name" value="ELONGATION FACTOR G, MITOCHONDRIAL"/>
    <property type="match status" value="1"/>
</dbReference>
<feature type="domain" description="Tr-type G" evidence="3">
    <location>
        <begin position="1"/>
        <end position="298"/>
    </location>
</feature>
<dbReference type="InterPro" id="IPR000795">
    <property type="entry name" value="T_Tr_GTP-bd_dom"/>
</dbReference>
<reference evidence="6" key="1">
    <citation type="submission" date="2017-02" db="UniProtKB">
        <authorList>
            <consortium name="WormBaseParasite"/>
        </authorList>
    </citation>
    <scope>IDENTIFICATION</scope>
</reference>
<evidence type="ECO:0000313" key="6">
    <source>
        <dbReference type="WBParaSite" id="EVEC_0000754901-mRNA-1"/>
    </source>
</evidence>
<dbReference type="PROSITE" id="PS51722">
    <property type="entry name" value="G_TR_2"/>
    <property type="match status" value="1"/>
</dbReference>
<dbReference type="InterPro" id="IPR027417">
    <property type="entry name" value="P-loop_NTPase"/>
</dbReference>
<dbReference type="InterPro" id="IPR005225">
    <property type="entry name" value="Small_GTP-bd"/>
</dbReference>